<evidence type="ECO:0000313" key="2">
    <source>
        <dbReference type="WBParaSite" id="PS1159_v2.g17363.t1"/>
    </source>
</evidence>
<name>A0AC35FH66_9BILA</name>
<accession>A0AC35FH66</accession>
<evidence type="ECO:0000313" key="1">
    <source>
        <dbReference type="Proteomes" id="UP000887580"/>
    </source>
</evidence>
<organism evidence="1 2">
    <name type="scientific">Panagrolaimus sp. PS1159</name>
    <dbReference type="NCBI Taxonomy" id="55785"/>
    <lineage>
        <taxon>Eukaryota</taxon>
        <taxon>Metazoa</taxon>
        <taxon>Ecdysozoa</taxon>
        <taxon>Nematoda</taxon>
        <taxon>Chromadorea</taxon>
        <taxon>Rhabditida</taxon>
        <taxon>Tylenchina</taxon>
        <taxon>Panagrolaimomorpha</taxon>
        <taxon>Panagrolaimoidea</taxon>
        <taxon>Panagrolaimidae</taxon>
        <taxon>Panagrolaimus</taxon>
    </lineage>
</organism>
<dbReference type="Proteomes" id="UP000887580">
    <property type="component" value="Unplaced"/>
</dbReference>
<reference evidence="2" key="1">
    <citation type="submission" date="2022-11" db="UniProtKB">
        <authorList>
            <consortium name="WormBaseParasite"/>
        </authorList>
    </citation>
    <scope>IDENTIFICATION</scope>
</reference>
<proteinExistence type="predicted"/>
<sequence>MQKKQSDDFSDGGGHDSIAAENENVHKGEGKTVELIREKREKESGGEIGKNIGENIGKMTEDITKSVKPVAKSVSKSVGPATKGLGDSLKNLAPKS</sequence>
<dbReference type="WBParaSite" id="PS1159_v2.g17363.t1">
    <property type="protein sequence ID" value="PS1159_v2.g17363.t1"/>
    <property type="gene ID" value="PS1159_v2.g17363"/>
</dbReference>
<protein>
    <submittedName>
        <fullName evidence="2">Uncharacterized protein</fullName>
    </submittedName>
</protein>